<dbReference type="Gene3D" id="3.30.1520.10">
    <property type="entry name" value="Phox-like domain"/>
    <property type="match status" value="1"/>
</dbReference>
<dbReference type="PROSITE" id="PS50195">
    <property type="entry name" value="PX"/>
    <property type="match status" value="1"/>
</dbReference>
<dbReference type="OMA" id="FLQCDMK"/>
<sequence>MSSTADPTVDLELGKYVQEEGNDDDIDTPLNHPKATQEHQQSSDEDHQPILLPKFKATIIGTETREEDPEHQSLIHDNRYTVYEIKVINENDASIHFVFRRFSEFANLKNKLAEKYPERVKEIEAMELIFPKGTWFWTNKLSKEVVEQRREKLDELLKFICSDPVFSGDERFYEFLQCDMKMLEKALGYFRHKLYHYQQSRKDLKDKEEYERSQEMVRQLTRKRSESLSKTKGTQNTSSASMIHQPHHHHDHHHHQQ</sequence>
<dbReference type="InterPro" id="IPR001683">
    <property type="entry name" value="PX_dom"/>
</dbReference>
<reference evidence="3 4" key="1">
    <citation type="journal article" date="2019" name="Sci. Rep.">
        <title>Nanopore sequencing improves the draft genome of the human pathogenic amoeba Naegleria fowleri.</title>
        <authorList>
            <person name="Liechti N."/>
            <person name="Schurch N."/>
            <person name="Bruggmann R."/>
            <person name="Wittwer M."/>
        </authorList>
    </citation>
    <scope>NUCLEOTIDE SEQUENCE [LARGE SCALE GENOMIC DNA]</scope>
    <source>
        <strain evidence="3 4">ATCC 30894</strain>
    </source>
</reference>
<dbReference type="VEuPathDB" id="AmoebaDB:NF0091960"/>
<evidence type="ECO:0000256" key="1">
    <source>
        <dbReference type="SAM" id="MobiDB-lite"/>
    </source>
</evidence>
<dbReference type="VEuPathDB" id="AmoebaDB:NfTy_016700"/>
<dbReference type="SUPFAM" id="SSF64268">
    <property type="entry name" value="PX domain"/>
    <property type="match status" value="1"/>
</dbReference>
<feature type="region of interest" description="Disordered" evidence="1">
    <location>
        <begin position="1"/>
        <end position="48"/>
    </location>
</feature>
<name>A0A6A5C839_NAEFO</name>
<evidence type="ECO:0000313" key="3">
    <source>
        <dbReference type="EMBL" id="KAF0983082.1"/>
    </source>
</evidence>
<dbReference type="PANTHER" id="PTHR22775:SF3">
    <property type="entry name" value="SORTING NEXIN-13"/>
    <property type="match status" value="1"/>
</dbReference>
<dbReference type="InterPro" id="IPR036871">
    <property type="entry name" value="PX_dom_sf"/>
</dbReference>
<dbReference type="Proteomes" id="UP000444721">
    <property type="component" value="Unassembled WGS sequence"/>
</dbReference>
<dbReference type="VEuPathDB" id="AmoebaDB:FDP41_011060"/>
<protein>
    <recommendedName>
        <fullName evidence="2">PX domain-containing protein</fullName>
    </recommendedName>
</protein>
<dbReference type="SMART" id="SM00312">
    <property type="entry name" value="PX"/>
    <property type="match status" value="1"/>
</dbReference>
<dbReference type="AlphaFoldDB" id="A0A6A5C839"/>
<feature type="compositionally biased region" description="Polar residues" evidence="1">
    <location>
        <begin position="230"/>
        <end position="242"/>
    </location>
</feature>
<dbReference type="Pfam" id="PF00787">
    <property type="entry name" value="PX"/>
    <property type="match status" value="1"/>
</dbReference>
<organism evidence="3 4">
    <name type="scientific">Naegleria fowleri</name>
    <name type="common">Brain eating amoeba</name>
    <dbReference type="NCBI Taxonomy" id="5763"/>
    <lineage>
        <taxon>Eukaryota</taxon>
        <taxon>Discoba</taxon>
        <taxon>Heterolobosea</taxon>
        <taxon>Tetramitia</taxon>
        <taxon>Eutetramitia</taxon>
        <taxon>Vahlkampfiidae</taxon>
        <taxon>Naegleria</taxon>
    </lineage>
</organism>
<dbReference type="OrthoDB" id="76516at2759"/>
<dbReference type="PANTHER" id="PTHR22775">
    <property type="entry name" value="SORTING NEXIN"/>
    <property type="match status" value="1"/>
</dbReference>
<feature type="compositionally biased region" description="Basic residues" evidence="1">
    <location>
        <begin position="245"/>
        <end position="257"/>
    </location>
</feature>
<dbReference type="GeneID" id="68118275"/>
<feature type="region of interest" description="Disordered" evidence="1">
    <location>
        <begin position="205"/>
        <end position="257"/>
    </location>
</feature>
<feature type="domain" description="PX" evidence="2">
    <location>
        <begin position="61"/>
        <end position="182"/>
    </location>
</feature>
<evidence type="ECO:0000259" key="2">
    <source>
        <dbReference type="PROSITE" id="PS50195"/>
    </source>
</evidence>
<proteinExistence type="predicted"/>
<gene>
    <name evidence="3" type="ORF">FDP41_011060</name>
</gene>
<dbReference type="RefSeq" id="XP_044567795.1">
    <property type="nucleotide sequence ID" value="XM_044701428.1"/>
</dbReference>
<evidence type="ECO:0000313" key="4">
    <source>
        <dbReference type="Proteomes" id="UP000444721"/>
    </source>
</evidence>
<comment type="caution">
    <text evidence="3">The sequence shown here is derived from an EMBL/GenBank/DDBJ whole genome shotgun (WGS) entry which is preliminary data.</text>
</comment>
<dbReference type="CDD" id="cd06093">
    <property type="entry name" value="PX_domain"/>
    <property type="match status" value="1"/>
</dbReference>
<keyword evidence="4" id="KW-1185">Reference proteome</keyword>
<feature type="compositionally biased region" description="Basic and acidic residues" evidence="1">
    <location>
        <begin position="35"/>
        <end position="48"/>
    </location>
</feature>
<accession>A0A6A5C839</accession>
<dbReference type="EMBL" id="VFQX01000007">
    <property type="protein sequence ID" value="KAF0983082.1"/>
    <property type="molecule type" value="Genomic_DNA"/>
</dbReference>
<dbReference type="GO" id="GO:0035091">
    <property type="term" value="F:phosphatidylinositol binding"/>
    <property type="evidence" value="ECO:0007669"/>
    <property type="project" value="InterPro"/>
</dbReference>
<feature type="compositionally biased region" description="Basic and acidic residues" evidence="1">
    <location>
        <begin position="205"/>
        <end position="215"/>
    </location>
</feature>